<dbReference type="Pfam" id="PF14223">
    <property type="entry name" value="Retrotran_gag_2"/>
    <property type="match status" value="1"/>
</dbReference>
<dbReference type="AlphaFoldDB" id="A0A1Y2I5V5"/>
<dbReference type="EMBL" id="KZ084177">
    <property type="protein sequence ID" value="OSC96527.1"/>
    <property type="molecule type" value="Genomic_DNA"/>
</dbReference>
<reference evidence="1 2" key="1">
    <citation type="journal article" date="2015" name="Biotechnol. Biofuels">
        <title>Enhanced degradation of softwood versus hardwood by the white-rot fungus Pycnoporus coccineus.</title>
        <authorList>
            <person name="Couturier M."/>
            <person name="Navarro D."/>
            <person name="Chevret D."/>
            <person name="Henrissat B."/>
            <person name="Piumi F."/>
            <person name="Ruiz-Duenas F.J."/>
            <person name="Martinez A.T."/>
            <person name="Grigoriev I.V."/>
            <person name="Riley R."/>
            <person name="Lipzen A."/>
            <person name="Berrin J.G."/>
            <person name="Master E.R."/>
            <person name="Rosso M.N."/>
        </authorList>
    </citation>
    <scope>NUCLEOTIDE SEQUENCE [LARGE SCALE GENOMIC DNA]</scope>
    <source>
        <strain evidence="1 2">BRFM310</strain>
    </source>
</reference>
<evidence type="ECO:0000313" key="2">
    <source>
        <dbReference type="Proteomes" id="UP000193067"/>
    </source>
</evidence>
<sequence>MSNNIKLGDDSDRLLWAADAKGYCGHPDGTTQEPVVVQAMAAQNTTAARAAAPGVAAAPATAGGDAGAAAGGTGGGAGTAGPVGGTAEAGGALDAAATGVGATPDQAQVAALTEWRKGTAIVKQLIASTIPDTLSMKIRMQPTAHKIWNALAQEFERKSCMVSVDLRRRLQEQRCSDRDDVRAHFAKLRMMREDLAAMGQVPFR</sequence>
<gene>
    <name evidence="1" type="ORF">PYCCODRAFT_1472554</name>
</gene>
<organism evidence="1 2">
    <name type="scientific">Trametes coccinea (strain BRFM310)</name>
    <name type="common">Pycnoporus coccineus</name>
    <dbReference type="NCBI Taxonomy" id="1353009"/>
    <lineage>
        <taxon>Eukaryota</taxon>
        <taxon>Fungi</taxon>
        <taxon>Dikarya</taxon>
        <taxon>Basidiomycota</taxon>
        <taxon>Agaricomycotina</taxon>
        <taxon>Agaricomycetes</taxon>
        <taxon>Polyporales</taxon>
        <taxon>Polyporaceae</taxon>
        <taxon>Trametes</taxon>
    </lineage>
</organism>
<protein>
    <submittedName>
        <fullName evidence="1">Uncharacterized protein</fullName>
    </submittedName>
</protein>
<name>A0A1Y2I5V5_TRAC3</name>
<accession>A0A1Y2I5V5</accession>
<dbReference type="OrthoDB" id="3269759at2759"/>
<proteinExistence type="predicted"/>
<dbReference type="Proteomes" id="UP000193067">
    <property type="component" value="Unassembled WGS sequence"/>
</dbReference>
<evidence type="ECO:0000313" key="1">
    <source>
        <dbReference type="EMBL" id="OSC96527.1"/>
    </source>
</evidence>
<dbReference type="STRING" id="1353009.A0A1Y2I5V5"/>
<keyword evidence="2" id="KW-1185">Reference proteome</keyword>